<protein>
    <submittedName>
        <fullName evidence="2">Uncharacterized protein</fullName>
    </submittedName>
</protein>
<evidence type="ECO:0000313" key="2">
    <source>
        <dbReference type="EMBL" id="KAF8483437.1"/>
    </source>
</evidence>
<feature type="transmembrane region" description="Helical" evidence="1">
    <location>
        <begin position="58"/>
        <end position="80"/>
    </location>
</feature>
<dbReference type="Proteomes" id="UP000759537">
    <property type="component" value="Unassembled WGS sequence"/>
</dbReference>
<feature type="transmembrane region" description="Helical" evidence="1">
    <location>
        <begin position="143"/>
        <end position="171"/>
    </location>
</feature>
<sequence length="218" mass="24359">MGYVRSRTFCYCVPVRLGLLIMSILCCAGGSIMAGLGWDSALHKDETYLTQNQDVSVVIASFSYTVFAVISLFGLIGTIIKRRSFISLYNMVVWSHLALNIAAGAYFIHTLFHQVGEDDLSNCFYSYFDDNTSLDECEEEFQIYRVVIICVYIAFCLLELCVCLVVAGYVAQLGEEEAQDYPPPAQTAATIPPMATTYNYRRDYVFSQPAGQNKSIDV</sequence>
<proteinExistence type="predicted"/>
<reference evidence="2" key="2">
    <citation type="journal article" date="2020" name="Nat. Commun.">
        <title>Large-scale genome sequencing of mycorrhizal fungi provides insights into the early evolution of symbiotic traits.</title>
        <authorList>
            <person name="Miyauchi S."/>
            <person name="Kiss E."/>
            <person name="Kuo A."/>
            <person name="Drula E."/>
            <person name="Kohler A."/>
            <person name="Sanchez-Garcia M."/>
            <person name="Morin E."/>
            <person name="Andreopoulos B."/>
            <person name="Barry K.W."/>
            <person name="Bonito G."/>
            <person name="Buee M."/>
            <person name="Carver A."/>
            <person name="Chen C."/>
            <person name="Cichocki N."/>
            <person name="Clum A."/>
            <person name="Culley D."/>
            <person name="Crous P.W."/>
            <person name="Fauchery L."/>
            <person name="Girlanda M."/>
            <person name="Hayes R.D."/>
            <person name="Keri Z."/>
            <person name="LaButti K."/>
            <person name="Lipzen A."/>
            <person name="Lombard V."/>
            <person name="Magnuson J."/>
            <person name="Maillard F."/>
            <person name="Murat C."/>
            <person name="Nolan M."/>
            <person name="Ohm R.A."/>
            <person name="Pangilinan J."/>
            <person name="Pereira M.F."/>
            <person name="Perotto S."/>
            <person name="Peter M."/>
            <person name="Pfister S."/>
            <person name="Riley R."/>
            <person name="Sitrit Y."/>
            <person name="Stielow J.B."/>
            <person name="Szollosi G."/>
            <person name="Zifcakova L."/>
            <person name="Stursova M."/>
            <person name="Spatafora J.W."/>
            <person name="Tedersoo L."/>
            <person name="Vaario L.M."/>
            <person name="Yamada A."/>
            <person name="Yan M."/>
            <person name="Wang P."/>
            <person name="Xu J."/>
            <person name="Bruns T."/>
            <person name="Baldrian P."/>
            <person name="Vilgalys R."/>
            <person name="Dunand C."/>
            <person name="Henrissat B."/>
            <person name="Grigoriev I.V."/>
            <person name="Hibbett D."/>
            <person name="Nagy L.G."/>
            <person name="Martin F.M."/>
        </authorList>
    </citation>
    <scope>NUCLEOTIDE SEQUENCE</scope>
    <source>
        <strain evidence="2">Prilba</strain>
    </source>
</reference>
<dbReference type="AlphaFoldDB" id="A0A9P5N0H1"/>
<dbReference type="EMBL" id="WHVB01000004">
    <property type="protein sequence ID" value="KAF8483437.1"/>
    <property type="molecule type" value="Genomic_DNA"/>
</dbReference>
<evidence type="ECO:0000256" key="1">
    <source>
        <dbReference type="SAM" id="Phobius"/>
    </source>
</evidence>
<dbReference type="OrthoDB" id="3239304at2759"/>
<feature type="transmembrane region" description="Helical" evidence="1">
    <location>
        <begin position="92"/>
        <end position="112"/>
    </location>
</feature>
<comment type="caution">
    <text evidence="2">The sequence shown here is derived from an EMBL/GenBank/DDBJ whole genome shotgun (WGS) entry which is preliminary data.</text>
</comment>
<reference evidence="2" key="1">
    <citation type="submission" date="2019-10" db="EMBL/GenBank/DDBJ databases">
        <authorList>
            <consortium name="DOE Joint Genome Institute"/>
            <person name="Kuo A."/>
            <person name="Miyauchi S."/>
            <person name="Kiss E."/>
            <person name="Drula E."/>
            <person name="Kohler A."/>
            <person name="Sanchez-Garcia M."/>
            <person name="Andreopoulos B."/>
            <person name="Barry K.W."/>
            <person name="Bonito G."/>
            <person name="Buee M."/>
            <person name="Carver A."/>
            <person name="Chen C."/>
            <person name="Cichocki N."/>
            <person name="Clum A."/>
            <person name="Culley D."/>
            <person name="Crous P.W."/>
            <person name="Fauchery L."/>
            <person name="Girlanda M."/>
            <person name="Hayes R."/>
            <person name="Keri Z."/>
            <person name="LaButti K."/>
            <person name="Lipzen A."/>
            <person name="Lombard V."/>
            <person name="Magnuson J."/>
            <person name="Maillard F."/>
            <person name="Morin E."/>
            <person name="Murat C."/>
            <person name="Nolan M."/>
            <person name="Ohm R."/>
            <person name="Pangilinan J."/>
            <person name="Pereira M."/>
            <person name="Perotto S."/>
            <person name="Peter M."/>
            <person name="Riley R."/>
            <person name="Sitrit Y."/>
            <person name="Stielow B."/>
            <person name="Szollosi G."/>
            <person name="Zifcakova L."/>
            <person name="Stursova M."/>
            <person name="Spatafora J.W."/>
            <person name="Tedersoo L."/>
            <person name="Vaario L.-M."/>
            <person name="Yamada A."/>
            <person name="Yan M."/>
            <person name="Wang P."/>
            <person name="Xu J."/>
            <person name="Bruns T."/>
            <person name="Baldrian P."/>
            <person name="Vilgalys R."/>
            <person name="Henrissat B."/>
            <person name="Grigoriev I.V."/>
            <person name="Hibbett D."/>
            <person name="Nagy L.G."/>
            <person name="Martin F.M."/>
        </authorList>
    </citation>
    <scope>NUCLEOTIDE SEQUENCE</scope>
    <source>
        <strain evidence="2">Prilba</strain>
    </source>
</reference>
<name>A0A9P5N0H1_9AGAM</name>
<keyword evidence="1" id="KW-0812">Transmembrane</keyword>
<feature type="transmembrane region" description="Helical" evidence="1">
    <location>
        <begin position="12"/>
        <end position="38"/>
    </location>
</feature>
<evidence type="ECO:0000313" key="3">
    <source>
        <dbReference type="Proteomes" id="UP000759537"/>
    </source>
</evidence>
<keyword evidence="1" id="KW-0472">Membrane</keyword>
<organism evidence="2 3">
    <name type="scientific">Russula ochroleuca</name>
    <dbReference type="NCBI Taxonomy" id="152965"/>
    <lineage>
        <taxon>Eukaryota</taxon>
        <taxon>Fungi</taxon>
        <taxon>Dikarya</taxon>
        <taxon>Basidiomycota</taxon>
        <taxon>Agaricomycotina</taxon>
        <taxon>Agaricomycetes</taxon>
        <taxon>Russulales</taxon>
        <taxon>Russulaceae</taxon>
        <taxon>Russula</taxon>
    </lineage>
</organism>
<keyword evidence="3" id="KW-1185">Reference proteome</keyword>
<gene>
    <name evidence="2" type="ORF">DFH94DRAFT_310844</name>
</gene>
<accession>A0A9P5N0H1</accession>
<keyword evidence="1" id="KW-1133">Transmembrane helix</keyword>